<evidence type="ECO:0000313" key="1">
    <source>
        <dbReference type="EMBL" id="ELP88677.1"/>
    </source>
</evidence>
<accession>A0A0A1U3F3</accession>
<keyword evidence="2" id="KW-1185">Reference proteome</keyword>
<dbReference type="VEuPathDB" id="AmoebaDB:EIN_193060"/>
<name>A0A0A1U3F3_ENTIV</name>
<dbReference type="EMBL" id="KB206707">
    <property type="protein sequence ID" value="ELP88677.1"/>
    <property type="molecule type" value="Genomic_DNA"/>
</dbReference>
<feature type="non-terminal residue" evidence="1">
    <location>
        <position position="31"/>
    </location>
</feature>
<dbReference type="KEGG" id="eiv:EIN_193060"/>
<dbReference type="AlphaFoldDB" id="A0A0A1U3F3"/>
<feature type="non-terminal residue" evidence="1">
    <location>
        <position position="1"/>
    </location>
</feature>
<dbReference type="Proteomes" id="UP000014680">
    <property type="component" value="Unassembled WGS sequence"/>
</dbReference>
<reference evidence="1 2" key="1">
    <citation type="submission" date="2012-10" db="EMBL/GenBank/DDBJ databases">
        <authorList>
            <person name="Zafar N."/>
            <person name="Inman J."/>
            <person name="Hall N."/>
            <person name="Lorenzi H."/>
            <person name="Caler E."/>
        </authorList>
    </citation>
    <scope>NUCLEOTIDE SEQUENCE [LARGE SCALE GENOMIC DNA]</scope>
    <source>
        <strain evidence="1 2">IP1</strain>
    </source>
</reference>
<dbReference type="RefSeq" id="XP_004255448.1">
    <property type="nucleotide sequence ID" value="XM_004255400.1"/>
</dbReference>
<evidence type="ECO:0000313" key="2">
    <source>
        <dbReference type="Proteomes" id="UP000014680"/>
    </source>
</evidence>
<gene>
    <name evidence="1" type="ORF">EIN_193060</name>
</gene>
<sequence length="31" mass="3726">MIFYISHILQSNCIIIDKMTNSFYQTIANRF</sequence>
<organism evidence="1 2">
    <name type="scientific">Entamoeba invadens IP1</name>
    <dbReference type="NCBI Taxonomy" id="370355"/>
    <lineage>
        <taxon>Eukaryota</taxon>
        <taxon>Amoebozoa</taxon>
        <taxon>Evosea</taxon>
        <taxon>Archamoebae</taxon>
        <taxon>Mastigamoebida</taxon>
        <taxon>Entamoebidae</taxon>
        <taxon>Entamoeba</taxon>
    </lineage>
</organism>
<protein>
    <submittedName>
        <fullName evidence="1">Uncharacterized protein</fullName>
    </submittedName>
</protein>
<dbReference type="GeneID" id="14887658"/>
<proteinExistence type="predicted"/>